<dbReference type="InterPro" id="IPR009057">
    <property type="entry name" value="Homeodomain-like_sf"/>
</dbReference>
<reference evidence="4 5" key="1">
    <citation type="journal article" date="1979" name="Int. J. Syst. Evol. Microbiol.">
        <title>Bacillus globisporus subsp. marinus subsp. nov.</title>
        <authorList>
            <person name="Liu H."/>
        </authorList>
    </citation>
    <scope>NUCLEOTIDE SEQUENCE [LARGE SCALE GENOMIC DNA]</scope>
    <source>
        <strain evidence="4 5">DSM 1297</strain>
    </source>
</reference>
<dbReference type="InterPro" id="IPR050624">
    <property type="entry name" value="HTH-type_Tx_Regulator"/>
</dbReference>
<dbReference type="InterPro" id="IPR001647">
    <property type="entry name" value="HTH_TetR"/>
</dbReference>
<dbReference type="RefSeq" id="WP_367780265.1">
    <property type="nucleotide sequence ID" value="NZ_JBFMIA010000015.1"/>
</dbReference>
<feature type="DNA-binding region" description="H-T-H motif" evidence="2">
    <location>
        <begin position="27"/>
        <end position="46"/>
    </location>
</feature>
<dbReference type="PANTHER" id="PTHR43479">
    <property type="entry name" value="ACREF/ENVCD OPERON REPRESSOR-RELATED"/>
    <property type="match status" value="1"/>
</dbReference>
<sequence length="196" mass="22905">MVRLSTKEKIVNASLELFSEKGYKATTIKEIAEKVKVKELTVYRHFGKKINILEQINTMISSPLAPIADYLKNEVVYDLEQDLFNIITLFEREIYQNKYLVKFILREDMTKFVIPEQYMKGEFLVNYFNTMIEKEKMRPFDTKSLTLLFISNGLILFLIKDQFQNEGISSLITSEKYKKTVVGLFIAGLKLNEKDS</sequence>
<dbReference type="PRINTS" id="PR00455">
    <property type="entry name" value="HTHTETR"/>
</dbReference>
<dbReference type="SUPFAM" id="SSF46689">
    <property type="entry name" value="Homeodomain-like"/>
    <property type="match status" value="1"/>
</dbReference>
<protein>
    <submittedName>
        <fullName evidence="4">TetR/AcrR family transcriptional regulator</fullName>
    </submittedName>
</protein>
<evidence type="ECO:0000256" key="2">
    <source>
        <dbReference type="PROSITE-ProRule" id="PRU00335"/>
    </source>
</evidence>
<dbReference type="Pfam" id="PF00440">
    <property type="entry name" value="TetR_N"/>
    <property type="match status" value="1"/>
</dbReference>
<dbReference type="Proteomes" id="UP001556040">
    <property type="component" value="Unassembled WGS sequence"/>
</dbReference>
<evidence type="ECO:0000313" key="4">
    <source>
        <dbReference type="EMBL" id="MEW9502777.1"/>
    </source>
</evidence>
<evidence type="ECO:0000256" key="1">
    <source>
        <dbReference type="ARBA" id="ARBA00023125"/>
    </source>
</evidence>
<dbReference type="PANTHER" id="PTHR43479:SF11">
    <property type="entry name" value="ACREF_ENVCD OPERON REPRESSOR-RELATED"/>
    <property type="match status" value="1"/>
</dbReference>
<gene>
    <name evidence="4" type="ORF">AB1471_13340</name>
</gene>
<feature type="domain" description="HTH tetR-type" evidence="3">
    <location>
        <begin position="4"/>
        <end position="64"/>
    </location>
</feature>
<dbReference type="PROSITE" id="PS50977">
    <property type="entry name" value="HTH_TETR_2"/>
    <property type="match status" value="1"/>
</dbReference>
<comment type="caution">
    <text evidence="4">The sequence shown here is derived from an EMBL/GenBank/DDBJ whole genome shotgun (WGS) entry which is preliminary data.</text>
</comment>
<accession>A0ABV3Q617</accession>
<organism evidence="4 5">
    <name type="scientific">Jeotgalibacillus marinus</name>
    <dbReference type="NCBI Taxonomy" id="86667"/>
    <lineage>
        <taxon>Bacteria</taxon>
        <taxon>Bacillati</taxon>
        <taxon>Bacillota</taxon>
        <taxon>Bacilli</taxon>
        <taxon>Bacillales</taxon>
        <taxon>Caryophanaceae</taxon>
        <taxon>Jeotgalibacillus</taxon>
    </lineage>
</organism>
<dbReference type="EMBL" id="JBFMIA010000015">
    <property type="protein sequence ID" value="MEW9502777.1"/>
    <property type="molecule type" value="Genomic_DNA"/>
</dbReference>
<keyword evidence="1 2" id="KW-0238">DNA-binding</keyword>
<proteinExistence type="predicted"/>
<keyword evidence="5" id="KW-1185">Reference proteome</keyword>
<evidence type="ECO:0000313" key="5">
    <source>
        <dbReference type="Proteomes" id="UP001556040"/>
    </source>
</evidence>
<evidence type="ECO:0000259" key="3">
    <source>
        <dbReference type="PROSITE" id="PS50977"/>
    </source>
</evidence>
<name>A0ABV3Q617_9BACL</name>
<dbReference type="Gene3D" id="1.10.357.10">
    <property type="entry name" value="Tetracycline Repressor, domain 2"/>
    <property type="match status" value="1"/>
</dbReference>